<reference evidence="1 2" key="1">
    <citation type="submission" date="2017-05" db="EMBL/GenBank/DDBJ databases">
        <title>The Genome Sequence of Tsuchiyaea wingfieldii DSM 27421.</title>
        <authorList>
            <person name="Cuomo C."/>
            <person name="Passer A."/>
            <person name="Billmyre B."/>
            <person name="Heitman J."/>
        </authorList>
    </citation>
    <scope>NUCLEOTIDE SEQUENCE [LARGE SCALE GENOMIC DNA]</scope>
    <source>
        <strain evidence="1 2">DSM 27421</strain>
    </source>
</reference>
<comment type="caution">
    <text evidence="1">The sequence shown here is derived from an EMBL/GenBank/DDBJ whole genome shotgun (WGS) entry which is preliminary data.</text>
</comment>
<gene>
    <name evidence="1" type="ORF">B9479_005432</name>
</gene>
<dbReference type="EMBL" id="NIDF01000073">
    <property type="protein sequence ID" value="TYJ53955.1"/>
    <property type="molecule type" value="Genomic_DNA"/>
</dbReference>
<protein>
    <submittedName>
        <fullName evidence="1">Uncharacterized protein</fullName>
    </submittedName>
</protein>
<name>A0A5D3AR39_9TREE</name>
<accession>A0A5D3AR39</accession>
<organism evidence="1 2">
    <name type="scientific">Cryptococcus floricola</name>
    <dbReference type="NCBI Taxonomy" id="2591691"/>
    <lineage>
        <taxon>Eukaryota</taxon>
        <taxon>Fungi</taxon>
        <taxon>Dikarya</taxon>
        <taxon>Basidiomycota</taxon>
        <taxon>Agaricomycotina</taxon>
        <taxon>Tremellomycetes</taxon>
        <taxon>Tremellales</taxon>
        <taxon>Cryptococcaceae</taxon>
        <taxon>Cryptococcus</taxon>
    </lineage>
</organism>
<proteinExistence type="predicted"/>
<evidence type="ECO:0000313" key="2">
    <source>
        <dbReference type="Proteomes" id="UP000322245"/>
    </source>
</evidence>
<evidence type="ECO:0000313" key="1">
    <source>
        <dbReference type="EMBL" id="TYJ53955.1"/>
    </source>
</evidence>
<keyword evidence="2" id="KW-1185">Reference proteome</keyword>
<dbReference type="AlphaFoldDB" id="A0A5D3AR39"/>
<feature type="non-terminal residue" evidence="1">
    <location>
        <position position="54"/>
    </location>
</feature>
<sequence length="54" mass="6274">MPESIQMDLDQGDGTPKTVNWTKENYPAFALPQIEAHQMQLENLDYLKKELDHT</sequence>
<dbReference type="Proteomes" id="UP000322245">
    <property type="component" value="Unassembled WGS sequence"/>
</dbReference>